<dbReference type="Gene3D" id="3.30.420.10">
    <property type="entry name" value="Ribonuclease H-like superfamily/Ribonuclease H"/>
    <property type="match status" value="1"/>
</dbReference>
<dbReference type="InterPro" id="IPR002156">
    <property type="entry name" value="RNaseH_domain"/>
</dbReference>
<keyword evidence="2" id="KW-1185">Reference proteome</keyword>
<sequence>MGDSDMLIRQAQGKWETRDIKLIPYRQCVQDLSKRFKSIEFRYIPRFHNELADALATLASMLPYPGNTHIDPLEIQVRNQHDYCNTIETELDSEPWYHDIKWFLKTREYPENAKGDQNRTIRKLASGFFLNGEILYKTTPDLYLLRCIDATKVERIMSEVHSGVCRPHMNGYVLTKKILRAGPRRKAQVMIEACSFSFSSEERSLSIT</sequence>
<accession>A0A1U7YHH1</accession>
<dbReference type="Pfam" id="PF13456">
    <property type="entry name" value="RVT_3"/>
    <property type="match status" value="1"/>
</dbReference>
<gene>
    <name evidence="3" type="primary">LOC104248085</name>
</gene>
<evidence type="ECO:0000259" key="1">
    <source>
        <dbReference type="Pfam" id="PF13456"/>
    </source>
</evidence>
<proteinExistence type="predicted"/>
<dbReference type="eggNOG" id="ENOG502SXW8">
    <property type="taxonomic scope" value="Eukaryota"/>
</dbReference>
<dbReference type="GO" id="GO:0004523">
    <property type="term" value="F:RNA-DNA hybrid ribonuclease activity"/>
    <property type="evidence" value="ECO:0007669"/>
    <property type="project" value="InterPro"/>
</dbReference>
<reference evidence="2" key="1">
    <citation type="journal article" date="2013" name="Genome Biol.">
        <title>Reference genomes and transcriptomes of Nicotiana sylvestris and Nicotiana tomentosiformis.</title>
        <authorList>
            <person name="Sierro N."/>
            <person name="Battey J.N."/>
            <person name="Ouadi S."/>
            <person name="Bovet L."/>
            <person name="Goepfert S."/>
            <person name="Bakaher N."/>
            <person name="Peitsch M.C."/>
            <person name="Ivanov N.V."/>
        </authorList>
    </citation>
    <scope>NUCLEOTIDE SEQUENCE [LARGE SCALE GENOMIC DNA]</scope>
</reference>
<reference evidence="3" key="2">
    <citation type="submission" date="2025-08" db="UniProtKB">
        <authorList>
            <consortium name="RefSeq"/>
        </authorList>
    </citation>
    <scope>IDENTIFICATION</scope>
    <source>
        <tissue evidence="3">Leaf</tissue>
    </source>
</reference>
<dbReference type="PANTHER" id="PTHR48475:SF1">
    <property type="entry name" value="RNASE H TYPE-1 DOMAIN-CONTAINING PROTEIN"/>
    <property type="match status" value="1"/>
</dbReference>
<name>A0A1U7YHH1_NICSY</name>
<evidence type="ECO:0000313" key="3">
    <source>
        <dbReference type="RefSeq" id="XP_009802578.1"/>
    </source>
</evidence>
<dbReference type="InterPro" id="IPR036397">
    <property type="entry name" value="RNaseH_sf"/>
</dbReference>
<dbReference type="SUPFAM" id="SSF53098">
    <property type="entry name" value="Ribonuclease H-like"/>
    <property type="match status" value="1"/>
</dbReference>
<evidence type="ECO:0000313" key="2">
    <source>
        <dbReference type="Proteomes" id="UP000189701"/>
    </source>
</evidence>
<dbReference type="GO" id="GO:0003676">
    <property type="term" value="F:nucleic acid binding"/>
    <property type="evidence" value="ECO:0007669"/>
    <property type="project" value="InterPro"/>
</dbReference>
<dbReference type="PANTHER" id="PTHR48475">
    <property type="entry name" value="RIBONUCLEASE H"/>
    <property type="match status" value="1"/>
</dbReference>
<feature type="domain" description="RNase H type-1" evidence="1">
    <location>
        <begin position="2"/>
        <end position="58"/>
    </location>
</feature>
<dbReference type="InterPro" id="IPR012337">
    <property type="entry name" value="RNaseH-like_sf"/>
</dbReference>
<dbReference type="RefSeq" id="XP_009802578.1">
    <property type="nucleotide sequence ID" value="XM_009804276.1"/>
</dbReference>
<protein>
    <submittedName>
        <fullName evidence="3">Uncharacterized protein LOC104248085</fullName>
    </submittedName>
</protein>
<dbReference type="AlphaFoldDB" id="A0A1U7YHH1"/>
<dbReference type="Proteomes" id="UP000189701">
    <property type="component" value="Unplaced"/>
</dbReference>
<organism evidence="2 3">
    <name type="scientific">Nicotiana sylvestris</name>
    <name type="common">Wood tobacco</name>
    <name type="synonym">South American tobacco</name>
    <dbReference type="NCBI Taxonomy" id="4096"/>
    <lineage>
        <taxon>Eukaryota</taxon>
        <taxon>Viridiplantae</taxon>
        <taxon>Streptophyta</taxon>
        <taxon>Embryophyta</taxon>
        <taxon>Tracheophyta</taxon>
        <taxon>Spermatophyta</taxon>
        <taxon>Magnoliopsida</taxon>
        <taxon>eudicotyledons</taxon>
        <taxon>Gunneridae</taxon>
        <taxon>Pentapetalae</taxon>
        <taxon>asterids</taxon>
        <taxon>lamiids</taxon>
        <taxon>Solanales</taxon>
        <taxon>Solanaceae</taxon>
        <taxon>Nicotianoideae</taxon>
        <taxon>Nicotianeae</taxon>
        <taxon>Nicotiana</taxon>
    </lineage>
</organism>